<name>A0A1V9ZND2_ACHHY</name>
<feature type="transmembrane region" description="Helical" evidence="7">
    <location>
        <begin position="425"/>
        <end position="446"/>
    </location>
</feature>
<organism evidence="9 10">
    <name type="scientific">Achlya hypogyna</name>
    <name type="common">Oomycete</name>
    <name type="synonym">Protoachlya hypogyna</name>
    <dbReference type="NCBI Taxonomy" id="1202772"/>
    <lineage>
        <taxon>Eukaryota</taxon>
        <taxon>Sar</taxon>
        <taxon>Stramenopiles</taxon>
        <taxon>Oomycota</taxon>
        <taxon>Saprolegniomycetes</taxon>
        <taxon>Saprolegniales</taxon>
        <taxon>Achlyaceae</taxon>
        <taxon>Achlya</taxon>
    </lineage>
</organism>
<feature type="transmembrane region" description="Helical" evidence="7">
    <location>
        <begin position="598"/>
        <end position="619"/>
    </location>
</feature>
<dbReference type="GO" id="GO:0140359">
    <property type="term" value="F:ABC-type transporter activity"/>
    <property type="evidence" value="ECO:0007669"/>
    <property type="project" value="InterPro"/>
</dbReference>
<accession>A0A1V9ZND2</accession>
<evidence type="ECO:0000313" key="10">
    <source>
        <dbReference type="Proteomes" id="UP000243579"/>
    </source>
</evidence>
<dbReference type="Proteomes" id="UP000243579">
    <property type="component" value="Unassembled WGS sequence"/>
</dbReference>
<keyword evidence="3 7" id="KW-0812">Transmembrane</keyword>
<evidence type="ECO:0000256" key="5">
    <source>
        <dbReference type="ARBA" id="ARBA00022989"/>
    </source>
</evidence>
<feature type="transmembrane region" description="Helical" evidence="7">
    <location>
        <begin position="27"/>
        <end position="47"/>
    </location>
</feature>
<keyword evidence="4" id="KW-0677">Repeat</keyword>
<evidence type="ECO:0000313" key="9">
    <source>
        <dbReference type="EMBL" id="OQR99493.1"/>
    </source>
</evidence>
<feature type="domain" description="ABC-2 type transporter transmembrane" evidence="8">
    <location>
        <begin position="370"/>
        <end position="618"/>
    </location>
</feature>
<dbReference type="GO" id="GO:0005524">
    <property type="term" value="F:ATP binding"/>
    <property type="evidence" value="ECO:0007669"/>
    <property type="project" value="UniProtKB-KW"/>
</dbReference>
<sequence length="692" mass="75168">MARKGRSVLHHISTLIWKNRIIKQRHWVTTLLEVAIPTLFVLLFAYFKTLTANETIPEGWQINTSPQPVVLAMPAYDSLLKVPTAGFTPYFVGIEPSMSGLLLGLSYMAYNDMTAASSKVPPASCKIPFTYMGYVNSDASAKYAIPSSCGADLIPYKIAIVPKNAYTVNYFGGIMANWYPRIPLSNTSLTGFNAELAIPAFADSVMYFETADALESYLSGSDYGTSAQNPYIYAGIVFESTPAPGVTGDVEYTLRMNSTQGRGGSAGIIPHTSNKQYPAVNLLQKSIDLTWLKTYTTQGFATLQTLMAKFLACAPTYSSPNVGSCSTPKSAATTSIPLATKLGERLLAEPVFYSGLNAMIRDPNVGNVFITENVSTFAQQIPLQSMANLLLPLLQAPQSYLGSDVYPFPTQKYISAPFYDTVASVFPLVFILAYLYAVSKVLVVLIQEKETKARELMKILGVSESAIVLSWFLTYLVIFLVASVLQALAGTLLFPNTSGGILWVFFFLFSITIWAYGFIVSTFFTNARTGSLVGVSLFFVMYFVSSGLSQATEGAKMLASLLAPVALALCIQTLAAAEGVSVGITSATSNTVYSNYRFAGGLGMLVLDFILYTLLAIYLEQVIPKDYGTPQKWYFPVSPSYWFGSSSRGPAKVGEAKVMDPTVVNDAIEPVSNELQNQEHNGDALQIAGIRK</sequence>
<evidence type="ECO:0000256" key="4">
    <source>
        <dbReference type="ARBA" id="ARBA00022737"/>
    </source>
</evidence>
<comment type="subcellular location">
    <subcellularLocation>
        <location evidence="1">Membrane</location>
        <topology evidence="1">Multi-pass membrane protein</topology>
    </subcellularLocation>
</comment>
<dbReference type="GO" id="GO:0016020">
    <property type="term" value="C:membrane"/>
    <property type="evidence" value="ECO:0007669"/>
    <property type="project" value="UniProtKB-SubCell"/>
</dbReference>
<dbReference type="OrthoDB" id="10255969at2759"/>
<feature type="non-terminal residue" evidence="9">
    <location>
        <position position="692"/>
    </location>
</feature>
<protein>
    <submittedName>
        <fullName evidence="9">ATP-binding Cassette (ABC) Superfamily</fullName>
    </submittedName>
</protein>
<evidence type="ECO:0000256" key="6">
    <source>
        <dbReference type="ARBA" id="ARBA00023136"/>
    </source>
</evidence>
<evidence type="ECO:0000256" key="3">
    <source>
        <dbReference type="ARBA" id="ARBA00022692"/>
    </source>
</evidence>
<reference evidence="9 10" key="1">
    <citation type="journal article" date="2014" name="Genome Biol. Evol.">
        <title>The secreted proteins of Achlya hypogyna and Thraustotheca clavata identify the ancestral oomycete secretome and reveal gene acquisitions by horizontal gene transfer.</title>
        <authorList>
            <person name="Misner I."/>
            <person name="Blouin N."/>
            <person name="Leonard G."/>
            <person name="Richards T.A."/>
            <person name="Lane C.E."/>
        </authorList>
    </citation>
    <scope>NUCLEOTIDE SEQUENCE [LARGE SCALE GENOMIC DNA]</scope>
    <source>
        <strain evidence="9 10">ATCC 48635</strain>
    </source>
</reference>
<dbReference type="PANTHER" id="PTHR19229:SF36">
    <property type="entry name" value="ATP-BINDING CASSETTE SUB-FAMILY A MEMBER 2"/>
    <property type="match status" value="1"/>
</dbReference>
<evidence type="ECO:0000259" key="8">
    <source>
        <dbReference type="Pfam" id="PF12698"/>
    </source>
</evidence>
<keyword evidence="9" id="KW-0547">Nucleotide-binding</keyword>
<dbReference type="Pfam" id="PF12698">
    <property type="entry name" value="ABC2_membrane_3"/>
    <property type="match status" value="1"/>
</dbReference>
<feature type="transmembrane region" description="Helical" evidence="7">
    <location>
        <begin position="467"/>
        <end position="489"/>
    </location>
</feature>
<evidence type="ECO:0000256" key="7">
    <source>
        <dbReference type="SAM" id="Phobius"/>
    </source>
</evidence>
<feature type="transmembrane region" description="Helical" evidence="7">
    <location>
        <begin position="501"/>
        <end position="524"/>
    </location>
</feature>
<proteinExistence type="predicted"/>
<evidence type="ECO:0000256" key="2">
    <source>
        <dbReference type="ARBA" id="ARBA00022448"/>
    </source>
</evidence>
<keyword evidence="6 7" id="KW-0472">Membrane</keyword>
<keyword evidence="9" id="KW-0067">ATP-binding</keyword>
<dbReference type="AlphaFoldDB" id="A0A1V9ZND2"/>
<keyword evidence="10" id="KW-1185">Reference proteome</keyword>
<keyword evidence="5 7" id="KW-1133">Transmembrane helix</keyword>
<dbReference type="InterPro" id="IPR026082">
    <property type="entry name" value="ABCA"/>
</dbReference>
<dbReference type="InterPro" id="IPR013525">
    <property type="entry name" value="ABC2_TM"/>
</dbReference>
<dbReference type="GO" id="GO:0005319">
    <property type="term" value="F:lipid transporter activity"/>
    <property type="evidence" value="ECO:0007669"/>
    <property type="project" value="TreeGrafter"/>
</dbReference>
<dbReference type="PANTHER" id="PTHR19229">
    <property type="entry name" value="ATP-BINDING CASSETTE TRANSPORTER SUBFAMILY A ABCA"/>
    <property type="match status" value="1"/>
</dbReference>
<comment type="caution">
    <text evidence="9">The sequence shown here is derived from an EMBL/GenBank/DDBJ whole genome shotgun (WGS) entry which is preliminary data.</text>
</comment>
<dbReference type="EMBL" id="JNBR01000057">
    <property type="protein sequence ID" value="OQR99493.1"/>
    <property type="molecule type" value="Genomic_DNA"/>
</dbReference>
<feature type="transmembrane region" description="Helical" evidence="7">
    <location>
        <begin position="557"/>
        <end position="577"/>
    </location>
</feature>
<evidence type="ECO:0000256" key="1">
    <source>
        <dbReference type="ARBA" id="ARBA00004141"/>
    </source>
</evidence>
<gene>
    <name evidence="9" type="ORF">ACHHYP_05978</name>
</gene>
<keyword evidence="2" id="KW-0813">Transport</keyword>
<dbReference type="STRING" id="1202772.A0A1V9ZND2"/>
<feature type="transmembrane region" description="Helical" evidence="7">
    <location>
        <begin position="531"/>
        <end position="551"/>
    </location>
</feature>